<evidence type="ECO:0000313" key="2">
    <source>
        <dbReference type="Proteomes" id="UP000005837"/>
    </source>
</evidence>
<dbReference type="Proteomes" id="UP000005837">
    <property type="component" value="Unassembled WGS sequence"/>
</dbReference>
<accession>C0DX74</accession>
<protein>
    <submittedName>
        <fullName evidence="1">Uncharacterized protein</fullName>
    </submittedName>
</protein>
<dbReference type="AlphaFoldDB" id="C0DX74"/>
<organism evidence="1 2">
    <name type="scientific">Eikenella corrodens ATCC 23834</name>
    <dbReference type="NCBI Taxonomy" id="546274"/>
    <lineage>
        <taxon>Bacteria</taxon>
        <taxon>Pseudomonadati</taxon>
        <taxon>Pseudomonadota</taxon>
        <taxon>Betaproteobacteria</taxon>
        <taxon>Neisseriales</taxon>
        <taxon>Neisseriaceae</taxon>
        <taxon>Eikenella</taxon>
    </lineage>
</organism>
<reference evidence="1 2" key="1">
    <citation type="submission" date="2009-01" db="EMBL/GenBank/DDBJ databases">
        <authorList>
            <person name="Fulton L."/>
            <person name="Clifton S."/>
            <person name="Chinwalla A.T."/>
            <person name="Mitreva M."/>
            <person name="Sodergren E."/>
            <person name="Weinstock G."/>
            <person name="Clifton S."/>
            <person name="Dooling D.J."/>
            <person name="Fulton B."/>
            <person name="Minx P."/>
            <person name="Pepin K.H."/>
            <person name="Johnson M."/>
            <person name="Bhonagiri V."/>
            <person name="Nash W.E."/>
            <person name="Mardis E.R."/>
            <person name="Wilson R.K."/>
        </authorList>
    </citation>
    <scope>NUCLEOTIDE SEQUENCE [LARGE SCALE GENOMIC DNA]</scope>
    <source>
        <strain evidence="1 2">ATCC 23834</strain>
    </source>
</reference>
<comment type="caution">
    <text evidence="1">The sequence shown here is derived from an EMBL/GenBank/DDBJ whole genome shotgun (WGS) entry which is preliminary data.</text>
</comment>
<name>C0DX74_EIKCO</name>
<gene>
    <name evidence="1" type="ORF">EIKCOROL_01977</name>
</gene>
<dbReference type="EMBL" id="ACEA01000042">
    <property type="protein sequence ID" value="EEG23388.1"/>
    <property type="molecule type" value="Genomic_DNA"/>
</dbReference>
<proteinExistence type="predicted"/>
<evidence type="ECO:0000313" key="1">
    <source>
        <dbReference type="EMBL" id="EEG23388.1"/>
    </source>
</evidence>
<dbReference type="HOGENOM" id="CLU_2896974_0_0_4"/>
<sequence length="62" mass="6531">MADSANSTAAKAAVRVCSDESMGLLLSGVDWRRFVTDSPAAIISKLLCQIKFQVACVAIQAT</sequence>